<dbReference type="SUPFAM" id="SSF52540">
    <property type="entry name" value="P-loop containing nucleoside triphosphate hydrolases"/>
    <property type="match status" value="2"/>
</dbReference>
<dbReference type="PROSITE" id="PS00211">
    <property type="entry name" value="ABC_TRANSPORTER_1"/>
    <property type="match status" value="1"/>
</dbReference>
<dbReference type="InterPro" id="IPR032781">
    <property type="entry name" value="ABC_tran_Xtn"/>
</dbReference>
<dbReference type="FunFam" id="3.40.50.300:FF:000011">
    <property type="entry name" value="Putative ABC transporter ATP-binding component"/>
    <property type="match status" value="1"/>
</dbReference>
<dbReference type="Proteomes" id="UP000239711">
    <property type="component" value="Unassembled WGS sequence"/>
</dbReference>
<dbReference type="InterPro" id="IPR051309">
    <property type="entry name" value="ABCF_ATPase"/>
</dbReference>
<dbReference type="GO" id="GO:0005524">
    <property type="term" value="F:ATP binding"/>
    <property type="evidence" value="ECO:0007669"/>
    <property type="project" value="UniProtKB-KW"/>
</dbReference>
<feature type="region of interest" description="Disordered" evidence="13">
    <location>
        <begin position="530"/>
        <end position="551"/>
    </location>
</feature>
<dbReference type="Gene3D" id="3.40.50.300">
    <property type="entry name" value="P-loop containing nucleotide triphosphate hydrolases"/>
    <property type="match status" value="2"/>
</dbReference>
<evidence type="ECO:0000313" key="15">
    <source>
        <dbReference type="EMBL" id="PRD48731.1"/>
    </source>
</evidence>
<keyword evidence="4" id="KW-0699">rRNA-binding</keyword>
<dbReference type="Pfam" id="PF00005">
    <property type="entry name" value="ABC_tran"/>
    <property type="match status" value="2"/>
</dbReference>
<keyword evidence="10" id="KW-0694">RNA-binding</keyword>
<keyword evidence="6" id="KW-0547">Nucleotide-binding</keyword>
<dbReference type="CDD" id="cd03221">
    <property type="entry name" value="ABCF_EF-3"/>
    <property type="match status" value="2"/>
</dbReference>
<dbReference type="Gene3D" id="1.10.287.380">
    <property type="entry name" value="Valyl-tRNA synthetase, C-terminal domain"/>
    <property type="match status" value="1"/>
</dbReference>
<feature type="coiled-coil region" evidence="12">
    <location>
        <begin position="563"/>
        <end position="613"/>
    </location>
</feature>
<evidence type="ECO:0000256" key="5">
    <source>
        <dbReference type="ARBA" id="ARBA00022737"/>
    </source>
</evidence>
<dbReference type="PANTHER" id="PTHR42855">
    <property type="entry name" value="ABC TRANSPORTER ATP-BINDING SUBUNIT"/>
    <property type="match status" value="1"/>
</dbReference>
<dbReference type="InterPro" id="IPR003439">
    <property type="entry name" value="ABC_transporter-like_ATP-bd"/>
</dbReference>
<dbReference type="GO" id="GO:0003677">
    <property type="term" value="F:DNA binding"/>
    <property type="evidence" value="ECO:0007669"/>
    <property type="project" value="InterPro"/>
</dbReference>
<dbReference type="SMART" id="SM00382">
    <property type="entry name" value="AAA"/>
    <property type="match status" value="2"/>
</dbReference>
<dbReference type="InterPro" id="IPR037118">
    <property type="entry name" value="Val-tRNA_synth_C_sf"/>
</dbReference>
<feature type="domain" description="ABC transporter" evidence="14">
    <location>
        <begin position="314"/>
        <end position="541"/>
    </location>
</feature>
<evidence type="ECO:0000256" key="9">
    <source>
        <dbReference type="ARBA" id="ARBA00022845"/>
    </source>
</evidence>
<sequence length="621" mass="71351">MSILATEQVSHSFHDKWLFKQLHFALQKGDRVALVGINGTGKSTLLKILAEQIIPTEGKVVKERGIKVGFLSQEPSYSGMEIVNDFIYSTDNEQQQLIKSYENLLSSEEIDQQLLAELTDKLSAIEAWEYEHNIKTILNRLQISDFNQTIDSLSGGQKKRLSLAKLLIDEPDVYILDEPTNHLDIETIEWLEKILTTGNKTVLLVTHDRYFLDNVCTEIRELDKGNLHTYRGNYTYFLEKKAERETIDAVAVEKAQNLLRRELEWMRRQPKARGTKSKARIGAFYDLEEKSKTGHKKENVQLSVKMSRQGSKILELEDMSKSFADKKIIDRFSYTFKRGDRIGLAGKNGSGKSTFLNLLTGAIPPDSGKVIVGETTKFGYYKQEGLAFMDNDRVLDIVKNVADYIEMANGDIITASQLLTLFLFPPEKQYNLVNRLSGGEKKRLQLMRVLMSNPNFLILDEPSNDLDIDTLNVLEEFLENYAGVLVLVSHDRYLIDKLTEQLFIFENSGNLKIYNGNYADYKLEQEQISRDEKDKIKKTETERPLTPAKTEKKKLSYKEQLEYEGLEKDIMEIENTIAKKTEILNEVSNHEEIAKIVLDIEQLQKELDAKSERWLDLAEYI</sequence>
<evidence type="ECO:0000256" key="13">
    <source>
        <dbReference type="SAM" id="MobiDB-lite"/>
    </source>
</evidence>
<evidence type="ECO:0000256" key="12">
    <source>
        <dbReference type="SAM" id="Coils"/>
    </source>
</evidence>
<evidence type="ECO:0000256" key="4">
    <source>
        <dbReference type="ARBA" id="ARBA00022730"/>
    </source>
</evidence>
<keyword evidence="2" id="KW-0963">Cytoplasm</keyword>
<reference evidence="15 16" key="1">
    <citation type="submission" date="2018-02" db="EMBL/GenBank/DDBJ databases">
        <title>The draft genome of Sphingobacterium sp. 5JN-11.</title>
        <authorList>
            <person name="Liu L."/>
            <person name="Li L."/>
            <person name="Liang L."/>
            <person name="Zhang X."/>
            <person name="Wang T."/>
        </authorList>
    </citation>
    <scope>NUCLEOTIDE SEQUENCE [LARGE SCALE GENOMIC DNA]</scope>
    <source>
        <strain evidence="15 16">5JN-11</strain>
    </source>
</reference>
<evidence type="ECO:0000256" key="6">
    <source>
        <dbReference type="ARBA" id="ARBA00022741"/>
    </source>
</evidence>
<evidence type="ECO:0000259" key="14">
    <source>
        <dbReference type="PROSITE" id="PS50893"/>
    </source>
</evidence>
<dbReference type="InterPro" id="IPR032524">
    <property type="entry name" value="ABC_tran_C"/>
</dbReference>
<dbReference type="GO" id="GO:0006417">
    <property type="term" value="P:regulation of translation"/>
    <property type="evidence" value="ECO:0007669"/>
    <property type="project" value="UniProtKB-KW"/>
</dbReference>
<dbReference type="AlphaFoldDB" id="A0A2S9J7I8"/>
<evidence type="ECO:0000256" key="10">
    <source>
        <dbReference type="ARBA" id="ARBA00022884"/>
    </source>
</evidence>
<evidence type="ECO:0000256" key="3">
    <source>
        <dbReference type="ARBA" id="ARBA00022555"/>
    </source>
</evidence>
<organism evidence="15 16">
    <name type="scientific">Sphingobacterium haloxyli</name>
    <dbReference type="NCBI Taxonomy" id="2100533"/>
    <lineage>
        <taxon>Bacteria</taxon>
        <taxon>Pseudomonadati</taxon>
        <taxon>Bacteroidota</taxon>
        <taxon>Sphingobacteriia</taxon>
        <taxon>Sphingobacteriales</taxon>
        <taxon>Sphingobacteriaceae</taxon>
        <taxon>Sphingobacterium</taxon>
    </lineage>
</organism>
<evidence type="ECO:0000256" key="8">
    <source>
        <dbReference type="ARBA" id="ARBA00022840"/>
    </source>
</evidence>
<keyword evidence="12" id="KW-0175">Coiled coil</keyword>
<dbReference type="Pfam" id="PF12848">
    <property type="entry name" value="ABC_tran_Xtn"/>
    <property type="match status" value="1"/>
</dbReference>
<name>A0A2S9J7I8_9SPHI</name>
<accession>A0A2S9J7I8</accession>
<evidence type="ECO:0000313" key="16">
    <source>
        <dbReference type="Proteomes" id="UP000239711"/>
    </source>
</evidence>
<protein>
    <submittedName>
        <fullName evidence="15">ABC transporter</fullName>
    </submittedName>
</protein>
<dbReference type="GO" id="GO:0016887">
    <property type="term" value="F:ATP hydrolysis activity"/>
    <property type="evidence" value="ECO:0007669"/>
    <property type="project" value="InterPro"/>
</dbReference>
<dbReference type="OrthoDB" id="9804035at2"/>
<dbReference type="GO" id="GO:0019843">
    <property type="term" value="F:rRNA binding"/>
    <property type="evidence" value="ECO:0007669"/>
    <property type="project" value="UniProtKB-KW"/>
</dbReference>
<gene>
    <name evidence="15" type="ORF">C5745_01965</name>
</gene>
<dbReference type="Pfam" id="PF16326">
    <property type="entry name" value="ABC_tran_CTD"/>
    <property type="match status" value="1"/>
</dbReference>
<comment type="similarity">
    <text evidence="1">Belongs to the ABC transporter superfamily. ABCF family. Translational throttle EttA subfamily.</text>
</comment>
<dbReference type="GO" id="GO:0006412">
    <property type="term" value="P:translation"/>
    <property type="evidence" value="ECO:0007669"/>
    <property type="project" value="UniProtKB-KW"/>
</dbReference>
<evidence type="ECO:0000256" key="11">
    <source>
        <dbReference type="ARBA" id="ARBA00022917"/>
    </source>
</evidence>
<feature type="domain" description="ABC transporter" evidence="14">
    <location>
        <begin position="4"/>
        <end position="249"/>
    </location>
</feature>
<comment type="caution">
    <text evidence="15">The sequence shown here is derived from an EMBL/GenBank/DDBJ whole genome shotgun (WGS) entry which is preliminary data.</text>
</comment>
<keyword evidence="9" id="KW-0810">Translation regulation</keyword>
<dbReference type="PANTHER" id="PTHR42855:SF1">
    <property type="entry name" value="ABC TRANSPORTER DOMAIN-CONTAINING PROTEIN"/>
    <property type="match status" value="1"/>
</dbReference>
<evidence type="ECO:0000256" key="1">
    <source>
        <dbReference type="ARBA" id="ARBA00005868"/>
    </source>
</evidence>
<dbReference type="EMBL" id="PVBQ01000002">
    <property type="protein sequence ID" value="PRD48731.1"/>
    <property type="molecule type" value="Genomic_DNA"/>
</dbReference>
<keyword evidence="7" id="KW-0378">Hydrolase</keyword>
<keyword evidence="8" id="KW-0067">ATP-binding</keyword>
<dbReference type="FunFam" id="3.40.50.300:FF:000183">
    <property type="entry name" value="ABC transporter ATP-binding protein yjjK"/>
    <property type="match status" value="1"/>
</dbReference>
<keyword evidence="11" id="KW-0648">Protein biosynthesis</keyword>
<evidence type="ECO:0000256" key="2">
    <source>
        <dbReference type="ARBA" id="ARBA00022490"/>
    </source>
</evidence>
<dbReference type="InterPro" id="IPR003593">
    <property type="entry name" value="AAA+_ATPase"/>
</dbReference>
<keyword evidence="3" id="KW-0820">tRNA-binding</keyword>
<keyword evidence="5" id="KW-0677">Repeat</keyword>
<evidence type="ECO:0000256" key="7">
    <source>
        <dbReference type="ARBA" id="ARBA00022801"/>
    </source>
</evidence>
<dbReference type="GO" id="GO:0000049">
    <property type="term" value="F:tRNA binding"/>
    <property type="evidence" value="ECO:0007669"/>
    <property type="project" value="UniProtKB-KW"/>
</dbReference>
<keyword evidence="16" id="KW-1185">Reference proteome</keyword>
<dbReference type="InterPro" id="IPR017871">
    <property type="entry name" value="ABC_transporter-like_CS"/>
</dbReference>
<dbReference type="RefSeq" id="WP_105715299.1">
    <property type="nucleotide sequence ID" value="NZ_PVBQ01000002.1"/>
</dbReference>
<dbReference type="PROSITE" id="PS50893">
    <property type="entry name" value="ABC_TRANSPORTER_2"/>
    <property type="match status" value="2"/>
</dbReference>
<proteinExistence type="inferred from homology"/>
<dbReference type="InterPro" id="IPR027417">
    <property type="entry name" value="P-loop_NTPase"/>
</dbReference>